<dbReference type="RefSeq" id="WP_188838027.1">
    <property type="nucleotide sequence ID" value="NZ_BMHI01000005.1"/>
</dbReference>
<organism evidence="3 4">
    <name type="scientific">Flexivirga endophytica</name>
    <dbReference type="NCBI Taxonomy" id="1849103"/>
    <lineage>
        <taxon>Bacteria</taxon>
        <taxon>Bacillati</taxon>
        <taxon>Actinomycetota</taxon>
        <taxon>Actinomycetes</taxon>
        <taxon>Micrococcales</taxon>
        <taxon>Dermacoccaceae</taxon>
        <taxon>Flexivirga</taxon>
    </lineage>
</organism>
<feature type="transmembrane region" description="Helical" evidence="2">
    <location>
        <begin position="6"/>
        <end position="26"/>
    </location>
</feature>
<reference evidence="3" key="2">
    <citation type="submission" date="2020-09" db="EMBL/GenBank/DDBJ databases">
        <authorList>
            <person name="Sun Q."/>
            <person name="Zhou Y."/>
        </authorList>
    </citation>
    <scope>NUCLEOTIDE SEQUENCE</scope>
    <source>
        <strain evidence="3">CGMCC 1.15085</strain>
    </source>
</reference>
<proteinExistence type="predicted"/>
<evidence type="ECO:0000313" key="4">
    <source>
        <dbReference type="Proteomes" id="UP000636793"/>
    </source>
</evidence>
<sequence>MTLLGNAVLAVVTLVIVGAPVVAPVIQRWSQLSKGGDGGRSQQLADRQPPKPKPQQPQQFPQRP</sequence>
<protein>
    <submittedName>
        <fullName evidence="3">Uncharacterized protein</fullName>
    </submittedName>
</protein>
<dbReference type="Proteomes" id="UP000636793">
    <property type="component" value="Unassembled WGS sequence"/>
</dbReference>
<evidence type="ECO:0000256" key="1">
    <source>
        <dbReference type="SAM" id="MobiDB-lite"/>
    </source>
</evidence>
<evidence type="ECO:0000313" key="3">
    <source>
        <dbReference type="EMBL" id="GGB38642.1"/>
    </source>
</evidence>
<keyword evidence="2" id="KW-0812">Transmembrane</keyword>
<evidence type="ECO:0000256" key="2">
    <source>
        <dbReference type="SAM" id="Phobius"/>
    </source>
</evidence>
<reference evidence="3" key="1">
    <citation type="journal article" date="2014" name="Int. J. Syst. Evol. Microbiol.">
        <title>Complete genome sequence of Corynebacterium casei LMG S-19264T (=DSM 44701T), isolated from a smear-ripened cheese.</title>
        <authorList>
            <consortium name="US DOE Joint Genome Institute (JGI-PGF)"/>
            <person name="Walter F."/>
            <person name="Albersmeier A."/>
            <person name="Kalinowski J."/>
            <person name="Ruckert C."/>
        </authorList>
    </citation>
    <scope>NUCLEOTIDE SEQUENCE</scope>
    <source>
        <strain evidence="3">CGMCC 1.15085</strain>
    </source>
</reference>
<keyword evidence="2" id="KW-0472">Membrane</keyword>
<dbReference type="AlphaFoldDB" id="A0A916WY29"/>
<name>A0A916WY29_9MICO</name>
<gene>
    <name evidence="3" type="ORF">GCM10011492_31770</name>
</gene>
<accession>A0A916WY29</accession>
<feature type="region of interest" description="Disordered" evidence="1">
    <location>
        <begin position="31"/>
        <end position="64"/>
    </location>
</feature>
<comment type="caution">
    <text evidence="3">The sequence shown here is derived from an EMBL/GenBank/DDBJ whole genome shotgun (WGS) entry which is preliminary data.</text>
</comment>
<keyword evidence="4" id="KW-1185">Reference proteome</keyword>
<keyword evidence="2" id="KW-1133">Transmembrane helix</keyword>
<dbReference type="EMBL" id="BMHI01000005">
    <property type="protein sequence ID" value="GGB38642.1"/>
    <property type="molecule type" value="Genomic_DNA"/>
</dbReference>